<accession>A0A174VF82</accession>
<dbReference type="RefSeq" id="WP_057328482.1">
    <property type="nucleotide sequence ID" value="NZ_CZBM01000007.1"/>
</dbReference>
<evidence type="ECO:0000256" key="4">
    <source>
        <dbReference type="ARBA" id="ARBA00023136"/>
    </source>
</evidence>
<reference evidence="9 12" key="1">
    <citation type="submission" date="2015-09" db="EMBL/GenBank/DDBJ databases">
        <authorList>
            <consortium name="Pathogen Informatics"/>
        </authorList>
    </citation>
    <scope>NUCLEOTIDE SEQUENCE [LARGE SCALE GENOMIC DNA]</scope>
    <source>
        <strain evidence="9 12">2789STDY5834948</strain>
    </source>
</reference>
<feature type="signal peptide" evidence="6">
    <location>
        <begin position="1"/>
        <end position="19"/>
    </location>
</feature>
<evidence type="ECO:0000313" key="13">
    <source>
        <dbReference type="Proteomes" id="UP000450599"/>
    </source>
</evidence>
<dbReference type="InterPro" id="IPR033985">
    <property type="entry name" value="SusD-like_N"/>
</dbReference>
<evidence type="ECO:0000256" key="2">
    <source>
        <dbReference type="ARBA" id="ARBA00006275"/>
    </source>
</evidence>
<evidence type="ECO:0000313" key="12">
    <source>
        <dbReference type="Proteomes" id="UP000095332"/>
    </source>
</evidence>
<reference evidence="13 14" key="2">
    <citation type="journal article" date="2019" name="Nat. Med.">
        <title>A library of human gut bacterial isolates paired with longitudinal multiomics data enables mechanistic microbiome research.</title>
        <authorList>
            <person name="Poyet M."/>
            <person name="Groussin M."/>
            <person name="Gibbons S.M."/>
            <person name="Avila-Pacheco J."/>
            <person name="Jiang X."/>
            <person name="Kearney S.M."/>
            <person name="Perrotta A.R."/>
            <person name="Berdy B."/>
            <person name="Zhao S."/>
            <person name="Lieberman T.D."/>
            <person name="Swanson P.K."/>
            <person name="Smith M."/>
            <person name="Roesemann S."/>
            <person name="Alexander J.E."/>
            <person name="Rich S.A."/>
            <person name="Livny J."/>
            <person name="Vlamakis H."/>
            <person name="Clish C."/>
            <person name="Bullock K."/>
            <person name="Deik A."/>
            <person name="Scott J."/>
            <person name="Pierce K.A."/>
            <person name="Xavier R.J."/>
            <person name="Alm E.J."/>
        </authorList>
    </citation>
    <scope>NUCLEOTIDE SEQUENCE [LARGE SCALE GENOMIC DNA]</scope>
    <source>
        <strain evidence="11 14">BIOML-A10</strain>
        <strain evidence="10 13">BIOML-A11</strain>
    </source>
</reference>
<dbReference type="EMBL" id="CZBM01000007">
    <property type="protein sequence ID" value="CUQ29739.1"/>
    <property type="molecule type" value="Genomic_DNA"/>
</dbReference>
<comment type="similarity">
    <text evidence="2">Belongs to the SusD family.</text>
</comment>
<keyword evidence="4" id="KW-0472">Membrane</keyword>
<proteinExistence type="inferred from homology"/>
<dbReference type="EMBL" id="WKMW01000002">
    <property type="protein sequence ID" value="MRY83189.1"/>
    <property type="molecule type" value="Genomic_DNA"/>
</dbReference>
<dbReference type="InterPro" id="IPR018247">
    <property type="entry name" value="EF_Hand_1_Ca_BS"/>
</dbReference>
<evidence type="ECO:0000259" key="7">
    <source>
        <dbReference type="Pfam" id="PF07980"/>
    </source>
</evidence>
<dbReference type="GO" id="GO:0009279">
    <property type="term" value="C:cell outer membrane"/>
    <property type="evidence" value="ECO:0007669"/>
    <property type="project" value="UniProtKB-SubCell"/>
</dbReference>
<dbReference type="InterPro" id="IPR012944">
    <property type="entry name" value="SusD_RagB_dom"/>
</dbReference>
<evidence type="ECO:0000259" key="8">
    <source>
        <dbReference type="Pfam" id="PF14322"/>
    </source>
</evidence>
<gene>
    <name evidence="9" type="ORF">ERS852560_02072</name>
    <name evidence="11" type="ORF">GKD54_02535</name>
    <name evidence="10" type="ORF">GKD58_02695</name>
</gene>
<dbReference type="Pfam" id="PF14322">
    <property type="entry name" value="SusD-like_3"/>
    <property type="match status" value="1"/>
</dbReference>
<evidence type="ECO:0000313" key="10">
    <source>
        <dbReference type="EMBL" id="MRY83189.1"/>
    </source>
</evidence>
<evidence type="ECO:0000313" key="14">
    <source>
        <dbReference type="Proteomes" id="UP000471216"/>
    </source>
</evidence>
<dbReference type="AlphaFoldDB" id="A0A174VF82"/>
<feature type="domain" description="RagB/SusD" evidence="7">
    <location>
        <begin position="369"/>
        <end position="487"/>
    </location>
</feature>
<dbReference type="PROSITE" id="PS00018">
    <property type="entry name" value="EF_HAND_1"/>
    <property type="match status" value="1"/>
</dbReference>
<organism evidence="9 12">
    <name type="scientific">Parabacteroides distasonis</name>
    <dbReference type="NCBI Taxonomy" id="823"/>
    <lineage>
        <taxon>Bacteria</taxon>
        <taxon>Pseudomonadati</taxon>
        <taxon>Bacteroidota</taxon>
        <taxon>Bacteroidia</taxon>
        <taxon>Bacteroidales</taxon>
        <taxon>Tannerellaceae</taxon>
        <taxon>Parabacteroides</taxon>
    </lineage>
</organism>
<name>A0A174VF82_PARDI</name>
<evidence type="ECO:0000256" key="5">
    <source>
        <dbReference type="ARBA" id="ARBA00023237"/>
    </source>
</evidence>
<dbReference type="Proteomes" id="UP000095332">
    <property type="component" value="Unassembled WGS sequence"/>
</dbReference>
<dbReference type="Proteomes" id="UP000450599">
    <property type="component" value="Unassembled WGS sequence"/>
</dbReference>
<protein>
    <submittedName>
        <fullName evidence="9 10">SusD family</fullName>
    </submittedName>
</protein>
<dbReference type="EMBL" id="WKMX01000002">
    <property type="protein sequence ID" value="MRZ05111.1"/>
    <property type="molecule type" value="Genomic_DNA"/>
</dbReference>
<evidence type="ECO:0000256" key="3">
    <source>
        <dbReference type="ARBA" id="ARBA00022729"/>
    </source>
</evidence>
<keyword evidence="5" id="KW-0998">Cell outer membrane</keyword>
<evidence type="ECO:0000256" key="6">
    <source>
        <dbReference type="SAM" id="SignalP"/>
    </source>
</evidence>
<feature type="chain" id="PRO_5036009196" evidence="6">
    <location>
        <begin position="20"/>
        <end position="487"/>
    </location>
</feature>
<dbReference type="SUPFAM" id="SSF48452">
    <property type="entry name" value="TPR-like"/>
    <property type="match status" value="1"/>
</dbReference>
<sequence length="487" mass="55786">MKKVIVLILAMGALMTSCGDDFLSKFPNTQVSEGNFYKTEDQLSAAVNDCYRQLNRLYEESSICELYGELYSDNTWMQYFASSDPFLDNISRYIQEDNNGYILDAWNACYNGIFICNNVLYWLENSEAVYKEEKTKKQFIGEVRTIRALFYFNMVRAWGAIPMPLAPISPEESYNYLREDPSKVYEQIITDLTMAKEYLPESYSKTHVGKVTKYAAIALLGKVYLTLGDKTKAAVELKSVIDSGLYSLDTNEDGLVDGTDYEYLFAPTTKNCKESLLECQFLAGVSNPNSTHQTAYMPFLWSFHLPGQTETFRGHGHCTPTKDLIAEFEPTDTIRKNVTVVEGFVDLESGKWEDYPFTMKFYDPNWRNPGNNFKILRYADVLLMYAEAVGEDEGKKYLNQVRARAGLVGYGDADYPKEYNTFDKALEHERRVELAMEFHRFFDLVRTNRAMEVINSKGFNLTKDKLLFPIPVNAIDINPGLLQNPGY</sequence>
<dbReference type="Proteomes" id="UP000471216">
    <property type="component" value="Unassembled WGS sequence"/>
</dbReference>
<feature type="domain" description="SusD-like N-terminal" evidence="8">
    <location>
        <begin position="47"/>
        <end position="225"/>
    </location>
</feature>
<evidence type="ECO:0000313" key="9">
    <source>
        <dbReference type="EMBL" id="CUQ29739.1"/>
    </source>
</evidence>
<evidence type="ECO:0000256" key="1">
    <source>
        <dbReference type="ARBA" id="ARBA00004442"/>
    </source>
</evidence>
<dbReference type="InterPro" id="IPR011990">
    <property type="entry name" value="TPR-like_helical_dom_sf"/>
</dbReference>
<dbReference type="Gene3D" id="1.25.40.390">
    <property type="match status" value="1"/>
</dbReference>
<dbReference type="Pfam" id="PF07980">
    <property type="entry name" value="SusD_RagB"/>
    <property type="match status" value="1"/>
</dbReference>
<comment type="subcellular location">
    <subcellularLocation>
        <location evidence="1">Cell outer membrane</location>
    </subcellularLocation>
</comment>
<dbReference type="PROSITE" id="PS51257">
    <property type="entry name" value="PROKAR_LIPOPROTEIN"/>
    <property type="match status" value="1"/>
</dbReference>
<keyword evidence="3 6" id="KW-0732">Signal</keyword>
<evidence type="ECO:0000313" key="11">
    <source>
        <dbReference type="EMBL" id="MRZ05111.1"/>
    </source>
</evidence>